<evidence type="ECO:0000256" key="1">
    <source>
        <dbReference type="SAM" id="MobiDB-lite"/>
    </source>
</evidence>
<dbReference type="EMBL" id="CYKH01000402">
    <property type="protein sequence ID" value="CUF77395.1"/>
    <property type="molecule type" value="Genomic_DNA"/>
</dbReference>
<evidence type="ECO:0000313" key="3">
    <source>
        <dbReference type="Proteomes" id="UP000051952"/>
    </source>
</evidence>
<sequence>MLRWTGGSRNRVKAAGGGRGRGADFGPPASRPHALIQCRQHRCPPPSFLTQDNNNNNNGSLASLEHHRNSSGGETKKRPRSTEGDDGAANSVDIADMMGGVCRAAHQETTTDWTSRQPARRGSSLPQITSSSLMSSSHDIDALMWATRSTTLSLASSGQGKRPYSTAVVVAGSSSSAAAAAAVVVPHVAQPRSILVRSAEVKVPSILPPPPHQLLPSPCEYRDAASSSIFFEEGSSDDDAQTDAIAETFTSAQHSSQLLQQLQFLLPSSSSSFDRQLFPAPSLWAATPAAAAPRLCFQDPYNLQPTADNHNNWSYLSDDDWSYVTASPPPPPLLDYYCPPDHTQHHPSIMTSSWSGGWEADRALPPPLPSAFAVNSRNHHQRYCRDSE</sequence>
<feature type="compositionally biased region" description="Basic and acidic residues" evidence="1">
    <location>
        <begin position="64"/>
        <end position="83"/>
    </location>
</feature>
<keyword evidence="3" id="KW-1185">Reference proteome</keyword>
<name>A0A0S4IT14_BODSA</name>
<feature type="region of interest" description="Disordered" evidence="1">
    <location>
        <begin position="1"/>
        <end position="91"/>
    </location>
</feature>
<feature type="compositionally biased region" description="Low complexity" evidence="1">
    <location>
        <begin position="123"/>
        <end position="132"/>
    </location>
</feature>
<dbReference type="Proteomes" id="UP000051952">
    <property type="component" value="Unassembled WGS sequence"/>
</dbReference>
<dbReference type="AlphaFoldDB" id="A0A0S4IT14"/>
<evidence type="ECO:0000313" key="2">
    <source>
        <dbReference type="EMBL" id="CUF77395.1"/>
    </source>
</evidence>
<organism evidence="2 3">
    <name type="scientific">Bodo saltans</name>
    <name type="common">Flagellated protozoan</name>
    <dbReference type="NCBI Taxonomy" id="75058"/>
    <lineage>
        <taxon>Eukaryota</taxon>
        <taxon>Discoba</taxon>
        <taxon>Euglenozoa</taxon>
        <taxon>Kinetoplastea</taxon>
        <taxon>Metakinetoplastina</taxon>
        <taxon>Eubodonida</taxon>
        <taxon>Bodonidae</taxon>
        <taxon>Bodo</taxon>
    </lineage>
</organism>
<gene>
    <name evidence="2" type="ORF">BSAL_65640</name>
</gene>
<reference evidence="3" key="1">
    <citation type="submission" date="2015-09" db="EMBL/GenBank/DDBJ databases">
        <authorList>
            <consortium name="Pathogen Informatics"/>
        </authorList>
    </citation>
    <scope>NUCLEOTIDE SEQUENCE [LARGE SCALE GENOMIC DNA]</scope>
    <source>
        <strain evidence="3">Lake Konstanz</strain>
    </source>
</reference>
<feature type="compositionally biased region" description="Polar residues" evidence="1">
    <location>
        <begin position="107"/>
        <end position="117"/>
    </location>
</feature>
<accession>A0A0S4IT14</accession>
<proteinExistence type="predicted"/>
<dbReference type="VEuPathDB" id="TriTrypDB:BSAL_65640"/>
<protein>
    <submittedName>
        <fullName evidence="2">Uncharacterized protein</fullName>
    </submittedName>
</protein>
<feature type="region of interest" description="Disordered" evidence="1">
    <location>
        <begin position="106"/>
        <end position="132"/>
    </location>
</feature>